<dbReference type="PANTHER" id="PTHR10257">
    <property type="entry name" value="SERINE/THREONINE PROTEIN PHOSPHATASE 2A PP2A REGULATORY SUBUNIT B"/>
    <property type="match status" value="1"/>
</dbReference>
<dbReference type="Gene3D" id="1.25.10.10">
    <property type="entry name" value="Leucine-rich Repeat Variant"/>
    <property type="match status" value="1"/>
</dbReference>
<keyword evidence="3" id="KW-1185">Reference proteome</keyword>
<protein>
    <submittedName>
        <fullName evidence="2">Serine threonine-protein phosphatase 2A 56 kDa regulatory subunit</fullName>
    </submittedName>
</protein>
<reference evidence="2 3" key="1">
    <citation type="submission" date="2023-09" db="EMBL/GenBank/DDBJ databases">
        <title>Nesidiocoris tenuis whole genome shotgun sequence.</title>
        <authorList>
            <person name="Shibata T."/>
            <person name="Shimoda M."/>
            <person name="Kobayashi T."/>
            <person name="Uehara T."/>
        </authorList>
    </citation>
    <scope>NUCLEOTIDE SEQUENCE [LARGE SCALE GENOMIC DNA]</scope>
    <source>
        <strain evidence="2 3">Japan</strain>
    </source>
</reference>
<dbReference type="InterPro" id="IPR016024">
    <property type="entry name" value="ARM-type_fold"/>
</dbReference>
<gene>
    <name evidence="2" type="ORF">NTJ_14041</name>
</gene>
<dbReference type="InterPro" id="IPR002554">
    <property type="entry name" value="PP2A_B56"/>
</dbReference>
<evidence type="ECO:0000313" key="3">
    <source>
        <dbReference type="Proteomes" id="UP001307889"/>
    </source>
</evidence>
<sequence length="440" mass="49829">MNVIDAIGSVTRKLSRGSARFRISKSADVELNELARLADVPAEAQEELFMRKLDQCCVAFDFNDPQASLQGKETKTAIFKELIDFVRSDRPALSEKVYPEIVRMFSQNVIRVLPPSDYEDVDSENDDEPWDATWPHVSLAYDFFLAFIDSDNFAPGTAKKYIDRKFVVKLLELLDSEDVMERASLKTIVHRLYSKMLGLRAFLRKQIGYIFLRFAYETEKFNGMNELLEVLGSIINGFAQPLKEEHKRFLLKVLMPLHKTSSFADLHLSLTYCVTQFIVKDPSLTEPVVKSLLRMWPKTCSLKEVLFVSKVEEILKNIGSEEDFAAIAVPVCRQLAKCCSSLHFQVADKALSLQKSDEIWALLTDQIEVVMPILYPALLAAKNHWSQNIVASQAASFSLALEEYYAAYCEHKGSLENSKTGNSPGGKKYLENNNCVVTSF</sequence>
<evidence type="ECO:0000256" key="1">
    <source>
        <dbReference type="ARBA" id="ARBA00009745"/>
    </source>
</evidence>
<dbReference type="Pfam" id="PF01603">
    <property type="entry name" value="B56"/>
    <property type="match status" value="1"/>
</dbReference>
<dbReference type="Proteomes" id="UP001307889">
    <property type="component" value="Chromosome 12"/>
</dbReference>
<dbReference type="PANTHER" id="PTHR10257:SF5">
    <property type="entry name" value="WIDERBORST, ISOFORM H"/>
    <property type="match status" value="1"/>
</dbReference>
<dbReference type="EMBL" id="AP028920">
    <property type="protein sequence ID" value="BET01225.1"/>
    <property type="molecule type" value="Genomic_DNA"/>
</dbReference>
<organism evidence="2 3">
    <name type="scientific">Nesidiocoris tenuis</name>
    <dbReference type="NCBI Taxonomy" id="355587"/>
    <lineage>
        <taxon>Eukaryota</taxon>
        <taxon>Metazoa</taxon>
        <taxon>Ecdysozoa</taxon>
        <taxon>Arthropoda</taxon>
        <taxon>Hexapoda</taxon>
        <taxon>Insecta</taxon>
        <taxon>Pterygota</taxon>
        <taxon>Neoptera</taxon>
        <taxon>Paraneoptera</taxon>
        <taxon>Hemiptera</taxon>
        <taxon>Heteroptera</taxon>
        <taxon>Panheteroptera</taxon>
        <taxon>Cimicomorpha</taxon>
        <taxon>Miridae</taxon>
        <taxon>Dicyphina</taxon>
        <taxon>Nesidiocoris</taxon>
    </lineage>
</organism>
<evidence type="ECO:0000313" key="2">
    <source>
        <dbReference type="EMBL" id="BET01225.1"/>
    </source>
</evidence>
<proteinExistence type="inferred from homology"/>
<comment type="similarity">
    <text evidence="1">Belongs to the phosphatase 2A regulatory subunit B56 family.</text>
</comment>
<accession>A0ABN7BBL7</accession>
<name>A0ABN7BBL7_9HEMI</name>
<dbReference type="InterPro" id="IPR011989">
    <property type="entry name" value="ARM-like"/>
</dbReference>
<dbReference type="SUPFAM" id="SSF48371">
    <property type="entry name" value="ARM repeat"/>
    <property type="match status" value="1"/>
</dbReference>